<keyword evidence="3" id="KW-0813">Transport</keyword>
<dbReference type="PANTHER" id="PTHR11058">
    <property type="entry name" value="NADH-UBIQUINONE OXIDOREDUCTASE CHAIN 3"/>
    <property type="match status" value="1"/>
</dbReference>
<evidence type="ECO:0000256" key="8">
    <source>
        <dbReference type="SAM" id="Phobius"/>
    </source>
</evidence>
<gene>
    <name evidence="9" type="ORF">GF1_31250</name>
</gene>
<comment type="subcellular location">
    <subcellularLocation>
        <location evidence="7">Cell membrane</location>
        <topology evidence="7">Multi-pass membrane protein</topology>
    </subcellularLocation>
    <subcellularLocation>
        <location evidence="1">Membrane</location>
    </subcellularLocation>
</comment>
<dbReference type="GO" id="GO:0005886">
    <property type="term" value="C:plasma membrane"/>
    <property type="evidence" value="ECO:0007669"/>
    <property type="project" value="UniProtKB-SubCell"/>
</dbReference>
<dbReference type="Pfam" id="PF00507">
    <property type="entry name" value="Oxidored_q4"/>
    <property type="match status" value="1"/>
</dbReference>
<accession>A0A915U3Q3</accession>
<evidence type="ECO:0000256" key="2">
    <source>
        <dbReference type="ARBA" id="ARBA00008472"/>
    </source>
</evidence>
<dbReference type="InterPro" id="IPR000440">
    <property type="entry name" value="NADH_UbQ/plastoQ_OxRdtase_su3"/>
</dbReference>
<dbReference type="GO" id="GO:0030964">
    <property type="term" value="C:NADH dehydrogenase complex"/>
    <property type="evidence" value="ECO:0007669"/>
    <property type="project" value="TreeGrafter"/>
</dbReference>
<dbReference type="EC" id="7.1.1.-" evidence="7"/>
<evidence type="ECO:0000256" key="4">
    <source>
        <dbReference type="ARBA" id="ARBA00022692"/>
    </source>
</evidence>
<dbReference type="AlphaFoldDB" id="A0A915U3Q3"/>
<comment type="function">
    <text evidence="7">NDH-1 shuttles electrons from NADH, via FMN and iron-sulfur (Fe-S) centers, to quinones in the respiratory chain.</text>
</comment>
<comment type="similarity">
    <text evidence="2 7">Belongs to the complex I subunit 3 family.</text>
</comment>
<dbReference type="Proteomes" id="UP001063350">
    <property type="component" value="Chromosome"/>
</dbReference>
<evidence type="ECO:0000313" key="10">
    <source>
        <dbReference type="Proteomes" id="UP001063350"/>
    </source>
</evidence>
<protein>
    <recommendedName>
        <fullName evidence="7">NADH-quinone oxidoreductase subunit</fullName>
        <ecNumber evidence="7">7.1.1.-</ecNumber>
    </recommendedName>
</protein>
<evidence type="ECO:0000256" key="6">
    <source>
        <dbReference type="ARBA" id="ARBA00023136"/>
    </source>
</evidence>
<keyword evidence="5 8" id="KW-1133">Transmembrane helix</keyword>
<dbReference type="PANTHER" id="PTHR11058:SF9">
    <property type="entry name" value="NADH-UBIQUINONE OXIDOREDUCTASE CHAIN 3"/>
    <property type="match status" value="1"/>
</dbReference>
<keyword evidence="7" id="KW-0874">Quinone</keyword>
<name>A0A915U3Q3_9BACT</name>
<keyword evidence="10" id="KW-1185">Reference proteome</keyword>
<dbReference type="RefSeq" id="WP_267927468.1">
    <property type="nucleotide sequence ID" value="NZ_AP024233.1"/>
</dbReference>
<evidence type="ECO:0000256" key="5">
    <source>
        <dbReference type="ARBA" id="ARBA00022989"/>
    </source>
</evidence>
<dbReference type="EMBL" id="AP024233">
    <property type="protein sequence ID" value="BCO10749.1"/>
    <property type="molecule type" value="Genomic_DNA"/>
</dbReference>
<keyword evidence="4 7" id="KW-0812">Transmembrane</keyword>
<keyword evidence="7" id="KW-0520">NAD</keyword>
<dbReference type="GO" id="GO:0008137">
    <property type="term" value="F:NADH dehydrogenase (ubiquinone) activity"/>
    <property type="evidence" value="ECO:0007669"/>
    <property type="project" value="InterPro"/>
</dbReference>
<feature type="transmembrane region" description="Helical" evidence="8">
    <location>
        <begin position="81"/>
        <end position="101"/>
    </location>
</feature>
<dbReference type="InterPro" id="IPR038430">
    <property type="entry name" value="NDAH_ubi_oxred_su3_sf"/>
</dbReference>
<reference evidence="9" key="1">
    <citation type="submission" date="2020-12" db="EMBL/GenBank/DDBJ databases">
        <title>Desulfobium dissulfuricans gen. nov., sp. nov., a novel mesophilic, sulfate-reducing bacterium isolated from a deep-sea hydrothermal vent.</title>
        <authorList>
            <person name="Hashimoto Y."/>
            <person name="Tame A."/>
            <person name="Sawayama S."/>
            <person name="Miyazaki J."/>
            <person name="Takai K."/>
            <person name="Nakagawa S."/>
        </authorList>
    </citation>
    <scope>NUCLEOTIDE SEQUENCE</scope>
    <source>
        <strain evidence="9">GF1</strain>
    </source>
</reference>
<feature type="transmembrane region" description="Helical" evidence="8">
    <location>
        <begin position="28"/>
        <end position="51"/>
    </location>
</feature>
<sequence>MSETALNPASTFLHMAAPPDPELVADGFILSLFLLLGVLFAVAPLVACYLLSPRSRNPHIGAIYECGMVAFGQATSSRFGVFYYVYALIFIVFEVDVLYLFPIARIYRQGVGLAGFMEVVIFCVILFMAIIYAWKKGVWIWEREALSLR</sequence>
<evidence type="ECO:0000313" key="9">
    <source>
        <dbReference type="EMBL" id="BCO10749.1"/>
    </source>
</evidence>
<organism evidence="9 10">
    <name type="scientific">Desulfolithobacter dissulfuricans</name>
    <dbReference type="NCBI Taxonomy" id="2795293"/>
    <lineage>
        <taxon>Bacteria</taxon>
        <taxon>Pseudomonadati</taxon>
        <taxon>Thermodesulfobacteriota</taxon>
        <taxon>Desulfobulbia</taxon>
        <taxon>Desulfobulbales</taxon>
        <taxon>Desulfobulbaceae</taxon>
        <taxon>Desulfolithobacter</taxon>
    </lineage>
</organism>
<proteinExistence type="inferred from homology"/>
<evidence type="ECO:0000256" key="7">
    <source>
        <dbReference type="RuleBase" id="RU003639"/>
    </source>
</evidence>
<dbReference type="Gene3D" id="1.20.58.1610">
    <property type="entry name" value="NADH:ubiquinone/plastoquinone oxidoreductase, chain 3"/>
    <property type="match status" value="1"/>
</dbReference>
<comment type="catalytic activity">
    <reaction evidence="7">
        <text>a quinone + NADH + 5 H(+)(in) = a quinol + NAD(+) + 4 H(+)(out)</text>
        <dbReference type="Rhea" id="RHEA:57888"/>
        <dbReference type="ChEBI" id="CHEBI:15378"/>
        <dbReference type="ChEBI" id="CHEBI:24646"/>
        <dbReference type="ChEBI" id="CHEBI:57540"/>
        <dbReference type="ChEBI" id="CHEBI:57945"/>
        <dbReference type="ChEBI" id="CHEBI:132124"/>
    </reaction>
</comment>
<keyword evidence="6 8" id="KW-0472">Membrane</keyword>
<evidence type="ECO:0000256" key="3">
    <source>
        <dbReference type="ARBA" id="ARBA00022448"/>
    </source>
</evidence>
<dbReference type="KEGG" id="ddu:GF1_31250"/>
<feature type="transmembrane region" description="Helical" evidence="8">
    <location>
        <begin position="113"/>
        <end position="134"/>
    </location>
</feature>
<dbReference type="GO" id="GO:0048038">
    <property type="term" value="F:quinone binding"/>
    <property type="evidence" value="ECO:0007669"/>
    <property type="project" value="UniProtKB-KW"/>
</dbReference>
<evidence type="ECO:0000256" key="1">
    <source>
        <dbReference type="ARBA" id="ARBA00004370"/>
    </source>
</evidence>